<dbReference type="GO" id="GO:0046872">
    <property type="term" value="F:metal ion binding"/>
    <property type="evidence" value="ECO:0007669"/>
    <property type="project" value="UniProtKB-KW"/>
</dbReference>
<dbReference type="PROSITE" id="PS00149">
    <property type="entry name" value="SULFATASE_2"/>
    <property type="match status" value="1"/>
</dbReference>
<evidence type="ECO:0000256" key="5">
    <source>
        <dbReference type="SAM" id="MobiDB-lite"/>
    </source>
</evidence>
<dbReference type="CDD" id="cd16026">
    <property type="entry name" value="GALNS_like"/>
    <property type="match status" value="1"/>
</dbReference>
<evidence type="ECO:0000259" key="6">
    <source>
        <dbReference type="Pfam" id="PF00884"/>
    </source>
</evidence>
<dbReference type="PROSITE" id="PS00523">
    <property type="entry name" value="SULFATASE_1"/>
    <property type="match status" value="1"/>
</dbReference>
<sequence length="567" mass="60956">MAGTGASRGGPRADVAGGRASDAGRALLGEHARRGRVRPVGPAGGARRGTRPRLPVLRPATQRRQARPVEAARAVLDGPDGVHAAALRRGRRPGGDVQPHLPAPGRGRADEDRSGGVRQNGGGIMTAAATRRQVLQGAGALAGLAALARPRPAAAASRAPNVIIVYCDDMGYGDLSCYGSPLIRTPVVDRLAAGGMRFTTMYSASPLCTPSRAALLTGCYAPRVNLPLVLDPRDTNGLAPSEVTLAEYLRDAGYATACIGKWHLGEPARFRPDKQGFDRFYGLLGSNDWNPRPALYDGDQIIENPADQPTLTRRYTEQAVSFVRDHADRPFFLYLAHTMPHEPLAVEPAFAGRSAGGDYGDVIETVDHYLGVLLGELDVLGIRQDTMVIFTSDNGPWYVGGTGPFAGRKAETYEGGMRVPFVVSWPGTVPAGVTYEEPACMVDVLPTLAALAGAGLRADRVIDGRDLSAALLRAERVDRGDIFYYSRTDCNAVRRGQWKLHVKRFPGPYYTGRGFSATEELPQLFDLDRDPEEAYDLSGRHPELVAALTARIRKFDEDLKADSAQRA</sequence>
<accession>A0A931A9V2</accession>
<evidence type="ECO:0000256" key="4">
    <source>
        <dbReference type="ARBA" id="ARBA00022837"/>
    </source>
</evidence>
<gene>
    <name evidence="7" type="ORF">ITP53_10315</name>
</gene>
<dbReference type="PANTHER" id="PTHR42693:SF53">
    <property type="entry name" value="ENDO-4-O-SULFATASE"/>
    <property type="match status" value="1"/>
</dbReference>
<feature type="region of interest" description="Disordered" evidence="5">
    <location>
        <begin position="86"/>
        <end position="118"/>
    </location>
</feature>
<dbReference type="InterPro" id="IPR050738">
    <property type="entry name" value="Sulfatase"/>
</dbReference>
<comment type="similarity">
    <text evidence="1">Belongs to the sulfatase family.</text>
</comment>
<evidence type="ECO:0000313" key="8">
    <source>
        <dbReference type="Proteomes" id="UP000605361"/>
    </source>
</evidence>
<evidence type="ECO:0000256" key="2">
    <source>
        <dbReference type="ARBA" id="ARBA00022723"/>
    </source>
</evidence>
<dbReference type="AlphaFoldDB" id="A0A931A9V2"/>
<dbReference type="Pfam" id="PF14707">
    <property type="entry name" value="Sulfatase_C"/>
    <property type="match status" value="1"/>
</dbReference>
<dbReference type="EMBL" id="JADOGI010000023">
    <property type="protein sequence ID" value="MBF8186134.1"/>
    <property type="molecule type" value="Genomic_DNA"/>
</dbReference>
<feature type="region of interest" description="Disordered" evidence="5">
    <location>
        <begin position="1"/>
        <end position="69"/>
    </location>
</feature>
<name>A0A931A9V2_9ACTN</name>
<evidence type="ECO:0000256" key="1">
    <source>
        <dbReference type="ARBA" id="ARBA00008779"/>
    </source>
</evidence>
<keyword evidence="2" id="KW-0479">Metal-binding</keyword>
<dbReference type="Gene3D" id="3.30.1120.10">
    <property type="match status" value="1"/>
</dbReference>
<dbReference type="Pfam" id="PF00884">
    <property type="entry name" value="Sulfatase"/>
    <property type="match status" value="1"/>
</dbReference>
<feature type="domain" description="Sulfatase N-terminal" evidence="6">
    <location>
        <begin position="160"/>
        <end position="454"/>
    </location>
</feature>
<dbReference type="InterPro" id="IPR017850">
    <property type="entry name" value="Alkaline_phosphatase_core_sf"/>
</dbReference>
<comment type="caution">
    <text evidence="7">The sequence shown here is derived from an EMBL/GenBank/DDBJ whole genome shotgun (WGS) entry which is preliminary data.</text>
</comment>
<keyword evidence="8" id="KW-1185">Reference proteome</keyword>
<dbReference type="PANTHER" id="PTHR42693">
    <property type="entry name" value="ARYLSULFATASE FAMILY MEMBER"/>
    <property type="match status" value="1"/>
</dbReference>
<dbReference type="InterPro" id="IPR024607">
    <property type="entry name" value="Sulfatase_CS"/>
</dbReference>
<keyword evidence="3 7" id="KW-0378">Hydrolase</keyword>
<dbReference type="InterPro" id="IPR000917">
    <property type="entry name" value="Sulfatase_N"/>
</dbReference>
<dbReference type="GO" id="GO:0004065">
    <property type="term" value="F:arylsulfatase activity"/>
    <property type="evidence" value="ECO:0007669"/>
    <property type="project" value="TreeGrafter"/>
</dbReference>
<dbReference type="Gene3D" id="3.40.720.10">
    <property type="entry name" value="Alkaline Phosphatase, subunit A"/>
    <property type="match status" value="1"/>
</dbReference>
<dbReference type="SUPFAM" id="SSF53649">
    <property type="entry name" value="Alkaline phosphatase-like"/>
    <property type="match status" value="1"/>
</dbReference>
<organism evidence="7 8">
    <name type="scientific">Nonomuraea cypriaca</name>
    <dbReference type="NCBI Taxonomy" id="1187855"/>
    <lineage>
        <taxon>Bacteria</taxon>
        <taxon>Bacillati</taxon>
        <taxon>Actinomycetota</taxon>
        <taxon>Actinomycetes</taxon>
        <taxon>Streptosporangiales</taxon>
        <taxon>Streptosporangiaceae</taxon>
        <taxon>Nonomuraea</taxon>
    </lineage>
</organism>
<proteinExistence type="inferred from homology"/>
<dbReference type="Proteomes" id="UP000605361">
    <property type="component" value="Unassembled WGS sequence"/>
</dbReference>
<reference evidence="7" key="1">
    <citation type="submission" date="2020-11" db="EMBL/GenBank/DDBJ databases">
        <title>Whole-genome analyses of Nonomuraea sp. K274.</title>
        <authorList>
            <person name="Veyisoglu A."/>
        </authorList>
    </citation>
    <scope>NUCLEOTIDE SEQUENCE</scope>
    <source>
        <strain evidence="7">K274</strain>
    </source>
</reference>
<evidence type="ECO:0000256" key="3">
    <source>
        <dbReference type="ARBA" id="ARBA00022801"/>
    </source>
</evidence>
<keyword evidence="4" id="KW-0106">Calcium</keyword>
<protein>
    <submittedName>
        <fullName evidence="7">Sulfatase-like hydrolase/transferase</fullName>
    </submittedName>
</protein>
<evidence type="ECO:0000313" key="7">
    <source>
        <dbReference type="EMBL" id="MBF8186134.1"/>
    </source>
</evidence>